<dbReference type="VEuPathDB" id="FungiDB:SMAC_09683"/>
<dbReference type="Proteomes" id="UP000001881">
    <property type="component" value="Unassembled WGS sequence"/>
</dbReference>
<organism evidence="2 3">
    <name type="scientific">Sordaria macrospora (strain ATCC MYA-333 / DSM 997 / K(L3346) / K-hell)</name>
    <dbReference type="NCBI Taxonomy" id="771870"/>
    <lineage>
        <taxon>Eukaryota</taxon>
        <taxon>Fungi</taxon>
        <taxon>Dikarya</taxon>
        <taxon>Ascomycota</taxon>
        <taxon>Pezizomycotina</taxon>
        <taxon>Sordariomycetes</taxon>
        <taxon>Sordariomycetidae</taxon>
        <taxon>Sordariales</taxon>
        <taxon>Sordariaceae</taxon>
        <taxon>Sordaria</taxon>
    </lineage>
</organism>
<dbReference type="EMBL" id="CABT02000148">
    <property type="protein sequence ID" value="CCC05639.1"/>
    <property type="molecule type" value="Genomic_DNA"/>
</dbReference>
<dbReference type="eggNOG" id="KOG0017">
    <property type="taxonomic scope" value="Eukaryota"/>
</dbReference>
<dbReference type="InParanoid" id="F7WCK1"/>
<feature type="compositionally biased region" description="Acidic residues" evidence="1">
    <location>
        <begin position="219"/>
        <end position="230"/>
    </location>
</feature>
<proteinExistence type="predicted"/>
<evidence type="ECO:0000313" key="2">
    <source>
        <dbReference type="EMBL" id="CCC05639.1"/>
    </source>
</evidence>
<reference evidence="2 3" key="1">
    <citation type="journal article" date="2010" name="PLoS Genet.">
        <title>De novo assembly of a 40 Mb eukaryotic genome from short sequence reads: Sordaria macrospora, a model organism for fungal morphogenesis.</title>
        <authorList>
            <person name="Nowrousian M."/>
            <person name="Stajich J."/>
            <person name="Chu M."/>
            <person name="Engh I."/>
            <person name="Espagne E."/>
            <person name="Halliday K."/>
            <person name="Kamerewerd J."/>
            <person name="Kempken F."/>
            <person name="Knab B."/>
            <person name="Kuo H.C."/>
            <person name="Osiewacz H.D."/>
            <person name="Poeggeler S."/>
            <person name="Read N."/>
            <person name="Seiler S."/>
            <person name="Smith K."/>
            <person name="Zickler D."/>
            <person name="Kueck U."/>
            <person name="Freitag M."/>
        </authorList>
    </citation>
    <scope>NUCLEOTIDE SEQUENCE [LARGE SCALE GENOMIC DNA]</scope>
    <source>
        <strain evidence="3">ATCC MYA-333 / DSM 997 / K(L3346) / K-hell</strain>
        <tissue evidence="2">Mycelium</tissue>
    </source>
</reference>
<dbReference type="AlphaFoldDB" id="F7WCK1"/>
<feature type="compositionally biased region" description="Polar residues" evidence="1">
    <location>
        <begin position="270"/>
        <end position="280"/>
    </location>
</feature>
<comment type="caution">
    <text evidence="2">The sequence shown here is derived from an EMBL/GenBank/DDBJ whole genome shotgun (WGS) entry which is preliminary data.</text>
</comment>
<feature type="region of interest" description="Disordered" evidence="1">
    <location>
        <begin position="156"/>
        <end position="280"/>
    </location>
</feature>
<accession>F7WCK1</accession>
<protein>
    <submittedName>
        <fullName evidence="2">WGS project CABT00000000 data, contig 2.148</fullName>
    </submittedName>
</protein>
<keyword evidence="3" id="KW-1185">Reference proteome</keyword>
<evidence type="ECO:0000256" key="1">
    <source>
        <dbReference type="SAM" id="MobiDB-lite"/>
    </source>
</evidence>
<evidence type="ECO:0000313" key="3">
    <source>
        <dbReference type="Proteomes" id="UP000001881"/>
    </source>
</evidence>
<feature type="compositionally biased region" description="Basic and acidic residues" evidence="1">
    <location>
        <begin position="241"/>
        <end position="250"/>
    </location>
</feature>
<dbReference type="HOGENOM" id="CLU_555705_0_0_1"/>
<name>F7WCK1_SORMK</name>
<dbReference type="OrthoDB" id="3799035at2759"/>
<gene>
    <name evidence="2" type="ORF">SMAC_09683</name>
</gene>
<sequence length="491" mass="55443">MSNGLQNCTLYQGDYILAQIKDAIYSPSTPVTTTGLVDSDMIWDMGTNKITFNKGCYQGQQVQCHWVNNLPVLPVLLPEEIDQKYRRQAPGLALMATNECDALMQLIKASAVRFLETSPQESQEEEKLDHAVVFSDQSVEPVEEVLQSKKKVWTTITDSQPKEPRTAQPEDSTPEYYAGTSHPEHDSPPRCPDNTISEPDKPIPKIDNPFYKTNHDGEEKDEEHEEDLPFDESFVNSSFVDPHDIEKEKPIPPPRDQLRRQSPPDPLTGGLTTEQHQTSPELEISITAPEVLAEAPNQALTTTASGRPRRRAAPTSADMTNKMRVIDSNRAVQRDEHGNPVVPSFYFDLQERGVIQQSIELLCLTAIKVIHDLETSQNVPKNHNQAKKRPNFEEYWKPAMKKQVQALEDRGVYDLVPVTPDMTVLPGKWVFDEKENLELRTKEARARWVACGDFEQGSWDTEEVYAAVANAASVKIFLAIKGVMDLDRHQF</sequence>